<dbReference type="OrthoDB" id="3264463at2"/>
<feature type="region of interest" description="Disordered" evidence="1">
    <location>
        <begin position="215"/>
        <end position="235"/>
    </location>
</feature>
<evidence type="ECO:0000256" key="1">
    <source>
        <dbReference type="SAM" id="MobiDB-lite"/>
    </source>
</evidence>
<proteinExistence type="predicted"/>
<name>A0A2S6GCK0_9PSEU</name>
<reference evidence="2 3" key="1">
    <citation type="submission" date="2018-02" db="EMBL/GenBank/DDBJ databases">
        <title>Genomic Encyclopedia of Archaeal and Bacterial Type Strains, Phase II (KMG-II): from individual species to whole genera.</title>
        <authorList>
            <person name="Goeker M."/>
        </authorList>
    </citation>
    <scope>NUCLEOTIDE SEQUENCE [LARGE SCALE GENOMIC DNA]</scope>
    <source>
        <strain evidence="2 3">YU 961-1</strain>
    </source>
</reference>
<dbReference type="Proteomes" id="UP000239203">
    <property type="component" value="Unassembled WGS sequence"/>
</dbReference>
<protein>
    <submittedName>
        <fullName evidence="2">Uncharacterized protein DUF4192</fullName>
    </submittedName>
</protein>
<dbReference type="AlphaFoldDB" id="A0A2S6GCK0"/>
<gene>
    <name evidence="2" type="ORF">CLV40_13615</name>
</gene>
<dbReference type="InterPro" id="IPR025447">
    <property type="entry name" value="DUF4192"/>
</dbReference>
<evidence type="ECO:0000313" key="2">
    <source>
        <dbReference type="EMBL" id="PPK62204.1"/>
    </source>
</evidence>
<keyword evidence="3" id="KW-1185">Reference proteome</keyword>
<evidence type="ECO:0000313" key="3">
    <source>
        <dbReference type="Proteomes" id="UP000239203"/>
    </source>
</evidence>
<comment type="caution">
    <text evidence="2">The sequence shown here is derived from an EMBL/GenBank/DDBJ whole genome shotgun (WGS) entry which is preliminary data.</text>
</comment>
<dbReference type="Pfam" id="PF13830">
    <property type="entry name" value="DUF4192"/>
    <property type="match status" value="1"/>
</dbReference>
<sequence length="389" mass="41378">MTTNLHQAADLIAAIPYLLGYHPDNSVIALTLRGPGPVPSLGPVIRADLPAPPDYEAGAAHLAMVAVEHDVGAAILVVVGRGGEPLPHREFADMARAELAASGITVPRALWTASVKAGEPWRCYDDLDGGVVPDPDCSEIAAQYTVAGVVKYPSRQAMADTLAPDPAADLERRAEMIDQLLSEELDDPTSDEDLFSHVESAVDAFHETAVSSTLDGLSRGARSQAPHSPDYREPGLSDERIARLALALGREGVRDRCLAFAMTAKDAAAARLWTRMVRAVPEPERAEPACLLAVSAYLAGNGILAHIALEISSTAQPGHVLSSLLVSAAHHGMPPDDLRTLIEGVVVNLDDVRTEGSLRRGDPPIPCELPREVITAPVIRRLARQRPVT</sequence>
<accession>A0A2S6GCK0</accession>
<dbReference type="RefSeq" id="WP_104483261.1">
    <property type="nucleotide sequence ID" value="NZ_CP154825.1"/>
</dbReference>
<dbReference type="EMBL" id="PTIX01000036">
    <property type="protein sequence ID" value="PPK62204.1"/>
    <property type="molecule type" value="Genomic_DNA"/>
</dbReference>
<organism evidence="2 3">
    <name type="scientific">Actinokineospora auranticolor</name>
    <dbReference type="NCBI Taxonomy" id="155976"/>
    <lineage>
        <taxon>Bacteria</taxon>
        <taxon>Bacillati</taxon>
        <taxon>Actinomycetota</taxon>
        <taxon>Actinomycetes</taxon>
        <taxon>Pseudonocardiales</taxon>
        <taxon>Pseudonocardiaceae</taxon>
        <taxon>Actinokineospora</taxon>
    </lineage>
</organism>